<dbReference type="Proteomes" id="UP000297777">
    <property type="component" value="Unassembled WGS sequence"/>
</dbReference>
<dbReference type="EMBL" id="PQXH01000090">
    <property type="protein sequence ID" value="TGO12363.1"/>
    <property type="molecule type" value="Genomic_DNA"/>
</dbReference>
<dbReference type="AlphaFoldDB" id="A0A4Z1EPR8"/>
<sequence>MLFWTPKLIISYSHFGVPHGLKQTFASKPPEFMLFIIANLSKVQMFYAQPQLTRGKFSAPTEALLKKDVRLVNDYCLNEAGEDQAELEGKVMRTTDINMLADLNT</sequence>
<comment type="caution">
    <text evidence="1">The sequence shown here is derived from an EMBL/GenBank/DDBJ whole genome shotgun (WGS) entry which is preliminary data.</text>
</comment>
<dbReference type="OrthoDB" id="10480188at2759"/>
<evidence type="ECO:0000313" key="2">
    <source>
        <dbReference type="Proteomes" id="UP000297777"/>
    </source>
</evidence>
<name>A0A4Z1EPR8_9HELO</name>
<organism evidence="1 2">
    <name type="scientific">Botrytis tulipae</name>
    <dbReference type="NCBI Taxonomy" id="87230"/>
    <lineage>
        <taxon>Eukaryota</taxon>
        <taxon>Fungi</taxon>
        <taxon>Dikarya</taxon>
        <taxon>Ascomycota</taxon>
        <taxon>Pezizomycotina</taxon>
        <taxon>Leotiomycetes</taxon>
        <taxon>Helotiales</taxon>
        <taxon>Sclerotiniaceae</taxon>
        <taxon>Botrytis</taxon>
    </lineage>
</organism>
<keyword evidence="2" id="KW-1185">Reference proteome</keyword>
<proteinExistence type="predicted"/>
<gene>
    <name evidence="1" type="ORF">BTUL_0090g00430</name>
</gene>
<accession>A0A4Z1EPR8</accession>
<protein>
    <submittedName>
        <fullName evidence="1">Uncharacterized protein</fullName>
    </submittedName>
</protein>
<reference evidence="1 2" key="1">
    <citation type="submission" date="2017-12" db="EMBL/GenBank/DDBJ databases">
        <title>Comparative genomics of Botrytis spp.</title>
        <authorList>
            <person name="Valero-Jimenez C.A."/>
            <person name="Tapia P."/>
            <person name="Veloso J."/>
            <person name="Silva-Moreno E."/>
            <person name="Staats M."/>
            <person name="Valdes J.H."/>
            <person name="Van Kan J.A.L."/>
        </authorList>
    </citation>
    <scope>NUCLEOTIDE SEQUENCE [LARGE SCALE GENOMIC DNA]</scope>
    <source>
        <strain evidence="1 2">Bt9001</strain>
    </source>
</reference>
<evidence type="ECO:0000313" key="1">
    <source>
        <dbReference type="EMBL" id="TGO12363.1"/>
    </source>
</evidence>